<comment type="subcellular location">
    <subcellularLocation>
        <location evidence="1">Cell membrane</location>
        <topology evidence="1">Multi-pass membrane protein</topology>
    </subcellularLocation>
</comment>
<evidence type="ECO:0000259" key="8">
    <source>
        <dbReference type="Pfam" id="PF00892"/>
    </source>
</evidence>
<feature type="transmembrane region" description="Helical" evidence="7">
    <location>
        <begin position="181"/>
        <end position="200"/>
    </location>
</feature>
<evidence type="ECO:0000256" key="7">
    <source>
        <dbReference type="SAM" id="Phobius"/>
    </source>
</evidence>
<evidence type="ECO:0000256" key="6">
    <source>
        <dbReference type="ARBA" id="ARBA00023136"/>
    </source>
</evidence>
<comment type="similarity">
    <text evidence="2">Belongs to the EamA transporter family.</text>
</comment>
<organism evidence="9 10">
    <name type="scientific">Oceanobacillus profundus</name>
    <dbReference type="NCBI Taxonomy" id="372463"/>
    <lineage>
        <taxon>Bacteria</taxon>
        <taxon>Bacillati</taxon>
        <taxon>Bacillota</taxon>
        <taxon>Bacilli</taxon>
        <taxon>Bacillales</taxon>
        <taxon>Bacillaceae</taxon>
        <taxon>Oceanobacillus</taxon>
    </lineage>
</organism>
<evidence type="ECO:0000256" key="1">
    <source>
        <dbReference type="ARBA" id="ARBA00004651"/>
    </source>
</evidence>
<keyword evidence="3" id="KW-1003">Cell membrane</keyword>
<keyword evidence="5 7" id="KW-1133">Transmembrane helix</keyword>
<reference evidence="9 10" key="1">
    <citation type="journal article" date="2007" name="Int. J. Syst. Evol. Microbiol.">
        <title>Oceanobacillus profundus sp. nov., isolated from a deep-sea sediment core.</title>
        <authorList>
            <person name="Kim Y.G."/>
            <person name="Choi D.H."/>
            <person name="Hyun S."/>
            <person name="Cho B.C."/>
        </authorList>
    </citation>
    <scope>NUCLEOTIDE SEQUENCE [LARGE SCALE GENOMIC DNA]</scope>
    <source>
        <strain evidence="9 10">DSM 18246</strain>
    </source>
</reference>
<accession>A0A417YM12</accession>
<dbReference type="AlphaFoldDB" id="A0A417YM12"/>
<dbReference type="GO" id="GO:0005886">
    <property type="term" value="C:plasma membrane"/>
    <property type="evidence" value="ECO:0007669"/>
    <property type="project" value="UniProtKB-SubCell"/>
</dbReference>
<dbReference type="PANTHER" id="PTHR32322">
    <property type="entry name" value="INNER MEMBRANE TRANSPORTER"/>
    <property type="match status" value="1"/>
</dbReference>
<feature type="transmembrane region" description="Helical" evidence="7">
    <location>
        <begin position="153"/>
        <end position="169"/>
    </location>
</feature>
<evidence type="ECO:0000256" key="4">
    <source>
        <dbReference type="ARBA" id="ARBA00022692"/>
    </source>
</evidence>
<feature type="transmembrane region" description="Helical" evidence="7">
    <location>
        <begin position="246"/>
        <end position="265"/>
    </location>
</feature>
<dbReference type="Proteomes" id="UP000285456">
    <property type="component" value="Unassembled WGS sequence"/>
</dbReference>
<dbReference type="PANTHER" id="PTHR32322:SF18">
    <property type="entry name" value="S-ADENOSYLMETHIONINE_S-ADENOSYLHOMOCYSTEINE TRANSPORTER"/>
    <property type="match status" value="1"/>
</dbReference>
<dbReference type="SUPFAM" id="SSF103481">
    <property type="entry name" value="Multidrug resistance efflux transporter EmrE"/>
    <property type="match status" value="2"/>
</dbReference>
<feature type="transmembrane region" description="Helical" evidence="7">
    <location>
        <begin position="34"/>
        <end position="54"/>
    </location>
</feature>
<evidence type="ECO:0000256" key="2">
    <source>
        <dbReference type="ARBA" id="ARBA00007362"/>
    </source>
</evidence>
<dbReference type="OrthoDB" id="4529062at2"/>
<dbReference type="RefSeq" id="WP_095309305.1">
    <property type="nucleotide sequence ID" value="NZ_JAMAWL010000009.1"/>
</dbReference>
<proteinExistence type="inferred from homology"/>
<feature type="transmembrane region" description="Helical" evidence="7">
    <location>
        <begin position="66"/>
        <end position="84"/>
    </location>
</feature>
<comment type="caution">
    <text evidence="9">The sequence shown here is derived from an EMBL/GenBank/DDBJ whole genome shotgun (WGS) entry which is preliminary data.</text>
</comment>
<keyword evidence="6 7" id="KW-0472">Membrane</keyword>
<feature type="transmembrane region" description="Helical" evidence="7">
    <location>
        <begin position="7"/>
        <end position="28"/>
    </location>
</feature>
<keyword evidence="10" id="KW-1185">Reference proteome</keyword>
<dbReference type="Pfam" id="PF00892">
    <property type="entry name" value="EamA"/>
    <property type="match status" value="2"/>
</dbReference>
<evidence type="ECO:0000313" key="10">
    <source>
        <dbReference type="Proteomes" id="UP000285456"/>
    </source>
</evidence>
<feature type="transmembrane region" description="Helical" evidence="7">
    <location>
        <begin position="212"/>
        <end position="234"/>
    </location>
</feature>
<keyword evidence="4 7" id="KW-0812">Transmembrane</keyword>
<feature type="domain" description="EamA" evidence="8">
    <location>
        <begin position="10"/>
        <end position="138"/>
    </location>
</feature>
<dbReference type="InterPro" id="IPR050638">
    <property type="entry name" value="AA-Vitamin_Transporters"/>
</dbReference>
<protein>
    <submittedName>
        <fullName evidence="9">DMT family transporter</fullName>
    </submittedName>
</protein>
<dbReference type="InterPro" id="IPR037185">
    <property type="entry name" value="EmrE-like"/>
</dbReference>
<feature type="domain" description="EamA" evidence="8">
    <location>
        <begin position="150"/>
        <end position="286"/>
    </location>
</feature>
<sequence>MGNSLMYGQLILVMVMWGFNVIAIKVIVGQFSAVTITSFRIFLAAVVVYLILWARKQIRLPKKQELSYIILVSVTGVVGHHFFLSVGLTQTSASNSGLLLGTVPLFTSILASKMLKDKLSLMRIIGIIFGLSGVSFVILVGNINGLTMNIGDIYIFLAVLSQALSFIYIKKATETMGARLVTATTLLIGSFLLFCIGFVLEPEGISSLQDGTLVGWSVFLASAIFATALGQFLYNHAIQNVGPGKASIFMNLQPFFALLGSFLFLGEQISVAHFFGFILIVTGVILGSGIMDRYIYKKTLTGINLRKRYDD</sequence>
<name>A0A417YM12_9BACI</name>
<evidence type="ECO:0000256" key="3">
    <source>
        <dbReference type="ARBA" id="ARBA00022475"/>
    </source>
</evidence>
<feature type="transmembrane region" description="Helical" evidence="7">
    <location>
        <begin position="96"/>
        <end position="112"/>
    </location>
</feature>
<feature type="transmembrane region" description="Helical" evidence="7">
    <location>
        <begin position="271"/>
        <end position="291"/>
    </location>
</feature>
<evidence type="ECO:0000313" key="9">
    <source>
        <dbReference type="EMBL" id="RHW34536.1"/>
    </source>
</evidence>
<gene>
    <name evidence="9" type="ORF">D1B32_05090</name>
</gene>
<evidence type="ECO:0000256" key="5">
    <source>
        <dbReference type="ARBA" id="ARBA00022989"/>
    </source>
</evidence>
<dbReference type="InterPro" id="IPR000620">
    <property type="entry name" value="EamA_dom"/>
</dbReference>
<feature type="transmembrane region" description="Helical" evidence="7">
    <location>
        <begin position="124"/>
        <end position="141"/>
    </location>
</feature>
<dbReference type="EMBL" id="QWEH01000002">
    <property type="protein sequence ID" value="RHW34536.1"/>
    <property type="molecule type" value="Genomic_DNA"/>
</dbReference>